<accession>A0A1Y5FA11</accession>
<name>A0A1Y5FA11_9BACT</name>
<organism evidence="2 3">
    <name type="scientific">Halobacteriovorax marinus</name>
    <dbReference type="NCBI Taxonomy" id="97084"/>
    <lineage>
        <taxon>Bacteria</taxon>
        <taxon>Pseudomonadati</taxon>
        <taxon>Bdellovibrionota</taxon>
        <taxon>Bacteriovoracia</taxon>
        <taxon>Bacteriovoracales</taxon>
        <taxon>Halobacteriovoraceae</taxon>
        <taxon>Halobacteriovorax</taxon>
    </lineage>
</organism>
<gene>
    <name evidence="2" type="ORF">A9Q84_03300</name>
</gene>
<dbReference type="EMBL" id="MAAO01000004">
    <property type="protein sequence ID" value="OUR98451.1"/>
    <property type="molecule type" value="Genomic_DNA"/>
</dbReference>
<sequence length="155" mass="17252">MKMKVVMNLFLVMTMMSVVVGCKSEGESTTTDITPVNVTRESVIVEIREKVYIQANDTLIAYDVAEFRIPNFPKSYLAKHESVWIETSEGLYCYADDKTYSVTNSGKGEGRCSSKYGVHIANGSTIVLAEAEGVAISYLGEGVIDFNLEFKKFYQ</sequence>
<proteinExistence type="predicted"/>
<keyword evidence="1" id="KW-0732">Signal</keyword>
<protein>
    <recommendedName>
        <fullName evidence="4">Lipoprotein</fullName>
    </recommendedName>
</protein>
<evidence type="ECO:0000313" key="2">
    <source>
        <dbReference type="EMBL" id="OUR98451.1"/>
    </source>
</evidence>
<dbReference type="AlphaFoldDB" id="A0A1Y5FA11"/>
<evidence type="ECO:0008006" key="4">
    <source>
        <dbReference type="Google" id="ProtNLM"/>
    </source>
</evidence>
<dbReference type="PROSITE" id="PS51257">
    <property type="entry name" value="PROKAR_LIPOPROTEIN"/>
    <property type="match status" value="1"/>
</dbReference>
<comment type="caution">
    <text evidence="2">The sequence shown here is derived from an EMBL/GenBank/DDBJ whole genome shotgun (WGS) entry which is preliminary data.</text>
</comment>
<feature type="signal peptide" evidence="1">
    <location>
        <begin position="1"/>
        <end position="20"/>
    </location>
</feature>
<feature type="chain" id="PRO_5012102140" description="Lipoprotein" evidence="1">
    <location>
        <begin position="21"/>
        <end position="155"/>
    </location>
</feature>
<evidence type="ECO:0000256" key="1">
    <source>
        <dbReference type="SAM" id="SignalP"/>
    </source>
</evidence>
<dbReference type="Proteomes" id="UP000196531">
    <property type="component" value="Unassembled WGS sequence"/>
</dbReference>
<evidence type="ECO:0000313" key="3">
    <source>
        <dbReference type="Proteomes" id="UP000196531"/>
    </source>
</evidence>
<reference evidence="3" key="1">
    <citation type="journal article" date="2017" name="Proc. Natl. Acad. Sci. U.S.A.">
        <title>Simulation of Deepwater Horizon oil plume reveals substrate specialization within a complex community of hydrocarbon-degraders.</title>
        <authorList>
            <person name="Hu P."/>
            <person name="Dubinsky E.A."/>
            <person name="Probst A.J."/>
            <person name="Wang J."/>
            <person name="Sieber C.M.K."/>
            <person name="Tom L.M."/>
            <person name="Gardinali P."/>
            <person name="Banfield J.F."/>
            <person name="Atlas R.M."/>
            <person name="Andersen G.L."/>
        </authorList>
    </citation>
    <scope>NUCLEOTIDE SEQUENCE [LARGE SCALE GENOMIC DNA]</scope>
</reference>